<evidence type="ECO:0000313" key="4">
    <source>
        <dbReference type="EMBL" id="AKV76119.1"/>
    </source>
</evidence>
<evidence type="ECO:0000313" key="3">
    <source>
        <dbReference type="EMBL" id="AKV73877.1"/>
    </source>
</evidence>
<dbReference type="InterPro" id="IPR004879">
    <property type="entry name" value="Ssp411-like_TRX"/>
</dbReference>
<dbReference type="Gene3D" id="3.40.30.10">
    <property type="entry name" value="Glutaredoxin"/>
    <property type="match status" value="1"/>
</dbReference>
<gene>
    <name evidence="2" type="ORF">HA72_0787</name>
    <name evidence="3" type="ORF">MsedA_0802</name>
    <name evidence="4" type="ORF">MsedB_0803</name>
    <name evidence="5" type="ORF">MsedC_0802</name>
    <name evidence="6" type="ORF">MsedD_0803</name>
    <name evidence="7" type="ORF">MsedE_0802</name>
</gene>
<dbReference type="InterPro" id="IPR008928">
    <property type="entry name" value="6-hairpin_glycosidase_sf"/>
</dbReference>
<dbReference type="SUPFAM" id="SSF48208">
    <property type="entry name" value="Six-hairpin glycosidases"/>
    <property type="match status" value="1"/>
</dbReference>
<name>A0A088E4Q3_9CREN</name>
<dbReference type="Proteomes" id="UP000062475">
    <property type="component" value="Chromosome"/>
</dbReference>
<feature type="domain" description="Thioredoxin" evidence="1">
    <location>
        <begin position="2"/>
        <end position="142"/>
    </location>
</feature>
<proteinExistence type="predicted"/>
<evidence type="ECO:0000313" key="10">
    <source>
        <dbReference type="Proteomes" id="UP000061362"/>
    </source>
</evidence>
<dbReference type="EMBL" id="CP012172">
    <property type="protein sequence ID" value="AKV73877.1"/>
    <property type="molecule type" value="Genomic_DNA"/>
</dbReference>
<dbReference type="PIRSF" id="PIRSF006402">
    <property type="entry name" value="UCP006402_thioredoxin"/>
    <property type="match status" value="1"/>
</dbReference>
<dbReference type="EMBL" id="CP012176">
    <property type="protein sequence ID" value="AKV82859.1"/>
    <property type="molecule type" value="Genomic_DNA"/>
</dbReference>
<evidence type="ECO:0000313" key="11">
    <source>
        <dbReference type="Proteomes" id="UP000062398"/>
    </source>
</evidence>
<evidence type="ECO:0000259" key="1">
    <source>
        <dbReference type="PROSITE" id="PS51352"/>
    </source>
</evidence>
<evidence type="ECO:0000313" key="6">
    <source>
        <dbReference type="EMBL" id="AKV80615.1"/>
    </source>
</evidence>
<evidence type="ECO:0000313" key="9">
    <source>
        <dbReference type="Proteomes" id="UP000056255"/>
    </source>
</evidence>
<evidence type="ECO:0000313" key="8">
    <source>
        <dbReference type="Proteomes" id="UP000029084"/>
    </source>
</evidence>
<dbReference type="CDD" id="cd02955">
    <property type="entry name" value="SSP411"/>
    <property type="match status" value="1"/>
</dbReference>
<dbReference type="Proteomes" id="UP000029084">
    <property type="component" value="Chromosome"/>
</dbReference>
<protein>
    <submittedName>
        <fullName evidence="3">Thioredoxin</fullName>
    </submittedName>
</protein>
<reference evidence="2 8" key="1">
    <citation type="journal article" date="2014" name="J. Bacteriol.">
        <title>Role of an Archaeal PitA Transporter in the Copper and Arsenic Resistance of Metallosphaera sedula, an Extreme Thermoacidophile.</title>
        <authorList>
            <person name="McCarthy S."/>
            <person name="Ai C."/>
            <person name="Wheaton G."/>
            <person name="Tevatia R."/>
            <person name="Eckrich V."/>
            <person name="Kelly R."/>
            <person name="Blum P."/>
        </authorList>
    </citation>
    <scope>NUCLEOTIDE SEQUENCE [LARGE SCALE GENOMIC DNA]</scope>
    <source>
        <strain evidence="2 8">CuR1</strain>
    </source>
</reference>
<evidence type="ECO:0000313" key="5">
    <source>
        <dbReference type="EMBL" id="AKV78370.1"/>
    </source>
</evidence>
<evidence type="ECO:0000313" key="13">
    <source>
        <dbReference type="Proteomes" id="UP000068832"/>
    </source>
</evidence>
<accession>A0A088E4Q3</accession>
<reference evidence="7 9" key="3">
    <citation type="submission" date="2015-07" db="EMBL/GenBank/DDBJ databases">
        <title>Physiological, transcriptional responses and genome re-sequencing of acid resistant extremely thermoacidophilic Metallosphaera sedula SARC-M1.</title>
        <authorList>
            <person name="Ai C."/>
            <person name="McCarthy S."/>
            <person name="Eckrich V."/>
            <person name="Rudrappa D."/>
            <person name="Qiu G."/>
            <person name="Blum P."/>
        </authorList>
    </citation>
    <scope>NUCLEOTIDE SEQUENCE [LARGE SCALE GENOMIC DNA]</scope>
    <source>
        <strain evidence="7 9">SARC-M1</strain>
    </source>
</reference>
<dbReference type="Pfam" id="PF03190">
    <property type="entry name" value="Thioredox_DsbH"/>
    <property type="match status" value="1"/>
</dbReference>
<sequence>MNRLNDSTSAFLRESAEQEIDWFPWSDEAFQRARQEDKPVLVDVGAVWCHWCHVMDRETYSRHDVAEIVNKHFVAVKVDRDEMPELDRKLQRAVSSITGESGWPLTVFMTPEGEVFFGGTFFPPEDSYGRVGMKRLLLEIVRLWTQDRERLKRSALSLTDYVPSTSSPLEFEVVDTAFSSIVSTFDIEQGGLSGNMKFPHPMVDQFLTAYSFWTGDHVGIKLSTFTLKRMFQGGIFDQLGGGFHRYAVDREWNVPHFEKLLIDNAELLEDYFVNYLASRDPQLREALDMTSEFALRDMWIGEGFASSLDADVEGKEGGFYTWDWDELLSHSGEWKSLVEKTFTLVGEGALEGGVIRARDDLGEIAKMMGMEIGTFLGNLRKARETLRIHRDSTRKRPFRDENLYTYPNCRMADSLLASSLLTGRGRDEALKVSSKLSGRVTRRLQGGGEGLLEDYSSALLLALRAYEVTGNLKFRDLSLELGREVLGFMTPSGFVEKKGSSEVPNMDTPNESPNSLALRGLLSLSLVDDQIKVPESVISSILGDYMQGPPFYAGSILSAGAILKGMAHIVVVDADERAKLLHRESMLVYHPFKVVELVKEEDRDLVVPLIRSMINQGEGSRAFVCVGNTCSMPVKEPEKIKLLLKSKLPQ</sequence>
<dbReference type="PANTHER" id="PTHR42899:SF1">
    <property type="entry name" value="SPERMATOGENESIS-ASSOCIATED PROTEIN 20"/>
    <property type="match status" value="1"/>
</dbReference>
<dbReference type="EMBL" id="CP012174">
    <property type="protein sequence ID" value="AKV78370.1"/>
    <property type="molecule type" value="Genomic_DNA"/>
</dbReference>
<dbReference type="OMA" id="DVGAVWC"/>
<dbReference type="EMBL" id="CP012173">
    <property type="protein sequence ID" value="AKV76119.1"/>
    <property type="molecule type" value="Genomic_DNA"/>
</dbReference>
<reference evidence="10 11" key="2">
    <citation type="journal article" date="2015" name="Genome Announc.">
        <title>Complete Genome Sequences of Evolved Arsenate-Resistant Metallosphaera sedula Strains.</title>
        <authorList>
            <person name="Ai C."/>
            <person name="McCarthy S."/>
            <person name="Schackwitz W."/>
            <person name="Martin J."/>
            <person name="Lipzen A."/>
            <person name="Blum P."/>
        </authorList>
    </citation>
    <scope>NUCLEOTIDE SEQUENCE [LARGE SCALE GENOMIC DNA]</scope>
    <source>
        <strain evidence="5 11">ARS120-1</strain>
        <strain evidence="6 10">ARS120-2</strain>
        <strain evidence="3 13">ARS50-1</strain>
        <strain evidence="4 12">ARS50-2</strain>
    </source>
</reference>
<dbReference type="EMBL" id="CP012175">
    <property type="protein sequence ID" value="AKV80615.1"/>
    <property type="molecule type" value="Genomic_DNA"/>
</dbReference>
<dbReference type="Proteomes" id="UP000062398">
    <property type="component" value="Chromosome"/>
</dbReference>
<dbReference type="Proteomes" id="UP000056255">
    <property type="component" value="Chromosome"/>
</dbReference>
<organism evidence="2 8">
    <name type="scientific">Metallosphaera sedula</name>
    <dbReference type="NCBI Taxonomy" id="43687"/>
    <lineage>
        <taxon>Archaea</taxon>
        <taxon>Thermoproteota</taxon>
        <taxon>Thermoprotei</taxon>
        <taxon>Sulfolobales</taxon>
        <taxon>Sulfolobaceae</taxon>
        <taxon>Metallosphaera</taxon>
    </lineage>
</organism>
<dbReference type="InterPro" id="IPR013766">
    <property type="entry name" value="Thioredoxin_domain"/>
</dbReference>
<dbReference type="PANTHER" id="PTHR42899">
    <property type="entry name" value="SPERMATOGENESIS-ASSOCIATED PROTEIN 20"/>
    <property type="match status" value="1"/>
</dbReference>
<dbReference type="GeneID" id="91755247"/>
<dbReference type="GO" id="GO:0005975">
    <property type="term" value="P:carbohydrate metabolic process"/>
    <property type="evidence" value="ECO:0007669"/>
    <property type="project" value="InterPro"/>
</dbReference>
<dbReference type="Proteomes" id="UP000061362">
    <property type="component" value="Chromosome"/>
</dbReference>
<dbReference type="InterPro" id="IPR024705">
    <property type="entry name" value="Ssp411"/>
</dbReference>
<dbReference type="SUPFAM" id="SSF52833">
    <property type="entry name" value="Thioredoxin-like"/>
    <property type="match status" value="1"/>
</dbReference>
<dbReference type="InterPro" id="IPR036249">
    <property type="entry name" value="Thioredoxin-like_sf"/>
</dbReference>
<dbReference type="OrthoDB" id="28016at2157"/>
<dbReference type="Proteomes" id="UP000068832">
    <property type="component" value="Chromosome"/>
</dbReference>
<dbReference type="PROSITE" id="PS51352">
    <property type="entry name" value="THIOREDOXIN_2"/>
    <property type="match status" value="1"/>
</dbReference>
<evidence type="ECO:0000313" key="12">
    <source>
        <dbReference type="Proteomes" id="UP000062475"/>
    </source>
</evidence>
<dbReference type="AlphaFoldDB" id="A0A088E4Q3"/>
<dbReference type="RefSeq" id="WP_012020749.1">
    <property type="nucleotide sequence ID" value="NZ_CP008822.1"/>
</dbReference>
<evidence type="ECO:0000313" key="7">
    <source>
        <dbReference type="EMBL" id="AKV82859.1"/>
    </source>
</evidence>
<dbReference type="PATRIC" id="fig|43687.5.peg.806"/>
<dbReference type="EMBL" id="CP008822">
    <property type="protein sequence ID" value="AIM26948.1"/>
    <property type="molecule type" value="Genomic_DNA"/>
</dbReference>
<evidence type="ECO:0000313" key="2">
    <source>
        <dbReference type="EMBL" id="AIM26948.1"/>
    </source>
</evidence>